<name>A0A922L9S4_DERFA</name>
<accession>A0A922L9S4</accession>
<gene>
    <name evidence="1" type="ORF">DERF_000001</name>
</gene>
<evidence type="ECO:0000313" key="2">
    <source>
        <dbReference type="Proteomes" id="UP000790347"/>
    </source>
</evidence>
<proteinExistence type="predicted"/>
<protein>
    <submittedName>
        <fullName evidence="1">Uncharacterized protein</fullName>
    </submittedName>
</protein>
<evidence type="ECO:0000313" key="1">
    <source>
        <dbReference type="EMBL" id="KAH9525867.1"/>
    </source>
</evidence>
<dbReference type="EMBL" id="ASGP02000001">
    <property type="protein sequence ID" value="KAH9525867.1"/>
    <property type="molecule type" value="Genomic_DNA"/>
</dbReference>
<keyword evidence="2" id="KW-1185">Reference proteome</keyword>
<reference evidence="1" key="1">
    <citation type="submission" date="2013-05" db="EMBL/GenBank/DDBJ databases">
        <authorList>
            <person name="Yim A.K.Y."/>
            <person name="Chan T.F."/>
            <person name="Ji K.M."/>
            <person name="Liu X.Y."/>
            <person name="Zhou J.W."/>
            <person name="Li R.Q."/>
            <person name="Yang K.Y."/>
            <person name="Li J."/>
            <person name="Li M."/>
            <person name="Law P.T.W."/>
            <person name="Wu Y.L."/>
            <person name="Cai Z.L."/>
            <person name="Qin H."/>
            <person name="Bao Y."/>
            <person name="Leung R.K.K."/>
            <person name="Ng P.K.S."/>
            <person name="Zou J."/>
            <person name="Zhong X.J."/>
            <person name="Ran P.X."/>
            <person name="Zhong N.S."/>
            <person name="Liu Z.G."/>
            <person name="Tsui S.K.W."/>
        </authorList>
    </citation>
    <scope>NUCLEOTIDE SEQUENCE</scope>
    <source>
        <strain evidence="1">Derf</strain>
        <tissue evidence="1">Whole organism</tissue>
    </source>
</reference>
<comment type="caution">
    <text evidence="1">The sequence shown here is derived from an EMBL/GenBank/DDBJ whole genome shotgun (WGS) entry which is preliminary data.</text>
</comment>
<organism evidence="1 2">
    <name type="scientific">Dermatophagoides farinae</name>
    <name type="common">American house dust mite</name>
    <dbReference type="NCBI Taxonomy" id="6954"/>
    <lineage>
        <taxon>Eukaryota</taxon>
        <taxon>Metazoa</taxon>
        <taxon>Ecdysozoa</taxon>
        <taxon>Arthropoda</taxon>
        <taxon>Chelicerata</taxon>
        <taxon>Arachnida</taxon>
        <taxon>Acari</taxon>
        <taxon>Acariformes</taxon>
        <taxon>Sarcoptiformes</taxon>
        <taxon>Astigmata</taxon>
        <taxon>Psoroptidia</taxon>
        <taxon>Analgoidea</taxon>
        <taxon>Pyroglyphidae</taxon>
        <taxon>Dermatophagoidinae</taxon>
        <taxon>Dermatophagoides</taxon>
    </lineage>
</organism>
<reference evidence="1" key="2">
    <citation type="journal article" date="2022" name="Res Sq">
        <title>Comparative Genomics Reveals Insights into the Divergent Evolution of Astigmatic Mites and Household Pest Adaptations.</title>
        <authorList>
            <person name="Xiong Q."/>
            <person name="Wan A.T.-Y."/>
            <person name="Liu X.-Y."/>
            <person name="Fung C.S.-H."/>
            <person name="Xiao X."/>
            <person name="Malainual N."/>
            <person name="Hou J."/>
            <person name="Wang L."/>
            <person name="Wang M."/>
            <person name="Yang K."/>
            <person name="Cui Y."/>
            <person name="Leung E."/>
            <person name="Nong W."/>
            <person name="Shin S.-K."/>
            <person name="Au S."/>
            <person name="Jeong K.Y."/>
            <person name="Chew F.T."/>
            <person name="Hui J."/>
            <person name="Leung T.F."/>
            <person name="Tungtrongchitr A."/>
            <person name="Zhong N."/>
            <person name="Liu Z."/>
            <person name="Tsui S."/>
        </authorList>
    </citation>
    <scope>NUCLEOTIDE SEQUENCE</scope>
    <source>
        <strain evidence="1">Derf</strain>
        <tissue evidence="1">Whole organism</tissue>
    </source>
</reference>
<dbReference type="Proteomes" id="UP000790347">
    <property type="component" value="Unassembled WGS sequence"/>
</dbReference>
<dbReference type="AlphaFoldDB" id="A0A922L9S4"/>
<sequence>MSSPSSSMTANLSMYSSIYPKAFMNVQLGHSICTSLKQNDLHNINKIFCNEQFHN</sequence>